<comment type="similarity">
    <text evidence="1">Belongs to the ABC transporter superfamily.</text>
</comment>
<dbReference type="PROSITE" id="PS00211">
    <property type="entry name" value="ABC_TRANSPORTER_1"/>
    <property type="match status" value="1"/>
</dbReference>
<dbReference type="Pfam" id="PF00005">
    <property type="entry name" value="ABC_tran"/>
    <property type="match status" value="3"/>
</dbReference>
<evidence type="ECO:0000256" key="4">
    <source>
        <dbReference type="ARBA" id="ARBA00022840"/>
    </source>
</evidence>
<dbReference type="PROSITE" id="PS50893">
    <property type="entry name" value="ABC_TRANSPORTER_2"/>
    <property type="match status" value="2"/>
</dbReference>
<accession>A0A553FXJ3</accession>
<evidence type="ECO:0000313" key="6">
    <source>
        <dbReference type="EMBL" id="TRX61971.1"/>
    </source>
</evidence>
<feature type="domain" description="ABC transporter" evidence="5">
    <location>
        <begin position="2"/>
        <end position="203"/>
    </location>
</feature>
<dbReference type="AlphaFoldDB" id="A0A553FXJ3"/>
<sequence length="406" mass="43893">MLTVTDLRVGPVGPLSFSIAPGERVGLIGDSGSGKSLTALAIMGLLPDHLQATGSIQFNGQELLGMRDRDLRKLPLAMVFQEPMTALDPLMKVPGFNRFPHQLSGGQRQRALIEMAMARRPKLLICDEPTTALDPFTQEEILSTIVDAADSEDTALLFISHDQDVVKRVCDRVVRIGELTTPDLTPPPMPTLGEPVIELKNVTKAYRGVTALDDVSLTVREGERLGIVGGSGSGKSTLLKLLTGLAQPTSGTVAVKKRVHMVFQDPKGSLNPRMPIWQIVAEGGGTREEAEAVLREVGIDGFERYPRDFSGGQRQRISLARAVVGKPEILLADEAVSALDATSRAQVLELLQRVTKDMTLVFVSHDIDVVRHLCPTVAVLQDGRLVERGEASKVFSRYGTPSATTP</sequence>
<dbReference type="EMBL" id="VKDK01000008">
    <property type="protein sequence ID" value="TRX61971.1"/>
    <property type="molecule type" value="Genomic_DNA"/>
</dbReference>
<evidence type="ECO:0000256" key="2">
    <source>
        <dbReference type="ARBA" id="ARBA00022448"/>
    </source>
</evidence>
<dbReference type="InterPro" id="IPR027417">
    <property type="entry name" value="P-loop_NTPase"/>
</dbReference>
<evidence type="ECO:0000313" key="7">
    <source>
        <dbReference type="Proteomes" id="UP000320443"/>
    </source>
</evidence>
<dbReference type="SUPFAM" id="SSF52540">
    <property type="entry name" value="P-loop containing nucleoside triphosphate hydrolases"/>
    <property type="match status" value="2"/>
</dbReference>
<name>A0A553FXJ3_9CORY</name>
<dbReference type="GO" id="GO:0055085">
    <property type="term" value="P:transmembrane transport"/>
    <property type="evidence" value="ECO:0007669"/>
    <property type="project" value="UniProtKB-ARBA"/>
</dbReference>
<organism evidence="6 7">
    <name type="scientific">Corynebacterium hiratae</name>
    <dbReference type="NCBI Taxonomy" id="3139423"/>
    <lineage>
        <taxon>Bacteria</taxon>
        <taxon>Bacillati</taxon>
        <taxon>Actinomycetota</taxon>
        <taxon>Actinomycetes</taxon>
        <taxon>Mycobacteriales</taxon>
        <taxon>Corynebacteriaceae</taxon>
        <taxon>Corynebacterium</taxon>
    </lineage>
</organism>
<feature type="domain" description="ABC transporter" evidence="5">
    <location>
        <begin position="197"/>
        <end position="406"/>
    </location>
</feature>
<dbReference type="SMART" id="SM00382">
    <property type="entry name" value="AAA"/>
    <property type="match status" value="2"/>
</dbReference>
<dbReference type="InterPro" id="IPR003593">
    <property type="entry name" value="AAA+_ATPase"/>
</dbReference>
<dbReference type="GO" id="GO:0005524">
    <property type="term" value="F:ATP binding"/>
    <property type="evidence" value="ECO:0007669"/>
    <property type="project" value="UniProtKB-KW"/>
</dbReference>
<evidence type="ECO:0000259" key="5">
    <source>
        <dbReference type="PROSITE" id="PS50893"/>
    </source>
</evidence>
<dbReference type="InterPro" id="IPR017871">
    <property type="entry name" value="ABC_transporter-like_CS"/>
</dbReference>
<keyword evidence="3" id="KW-0547">Nucleotide-binding</keyword>
<reference evidence="6 7" key="1">
    <citation type="submission" date="2019-07" db="EMBL/GenBank/DDBJ databases">
        <title>Draft genome of C. aurimucosum strain 2274.</title>
        <authorList>
            <person name="Pacheco L.G.C."/>
            <person name="Aguiar E.R.G.R."/>
            <person name="Santos C.S."/>
            <person name="Rocha D.J.P.G."/>
            <person name="Sant'Anna L.O."/>
            <person name="Mattos-Guaraldi A.L."/>
            <person name="Santos L.S."/>
        </authorList>
    </citation>
    <scope>NUCLEOTIDE SEQUENCE [LARGE SCALE GENOMIC DNA]</scope>
    <source>
        <strain evidence="6 7">2274</strain>
    </source>
</reference>
<gene>
    <name evidence="6" type="ORF">FNY97_06755</name>
</gene>
<proteinExistence type="inferred from homology"/>
<comment type="caution">
    <text evidence="6">The sequence shown here is derived from an EMBL/GenBank/DDBJ whole genome shotgun (WGS) entry which is preliminary data.</text>
</comment>
<keyword evidence="7" id="KW-1185">Reference proteome</keyword>
<evidence type="ECO:0000256" key="3">
    <source>
        <dbReference type="ARBA" id="ARBA00022741"/>
    </source>
</evidence>
<dbReference type="RefSeq" id="WP_144013472.1">
    <property type="nucleotide sequence ID" value="NZ_VKDK01000008.1"/>
</dbReference>
<protein>
    <submittedName>
        <fullName evidence="6">ABC transporter ATP-binding protein</fullName>
    </submittedName>
</protein>
<dbReference type="PANTHER" id="PTHR43776">
    <property type="entry name" value="TRANSPORT ATP-BINDING PROTEIN"/>
    <property type="match status" value="1"/>
</dbReference>
<dbReference type="Gene3D" id="3.40.50.300">
    <property type="entry name" value="P-loop containing nucleotide triphosphate hydrolases"/>
    <property type="match status" value="3"/>
</dbReference>
<dbReference type="PANTHER" id="PTHR43776:SF7">
    <property type="entry name" value="D,D-DIPEPTIDE TRANSPORT ATP-BINDING PROTEIN DDPF-RELATED"/>
    <property type="match status" value="1"/>
</dbReference>
<dbReference type="InterPro" id="IPR050319">
    <property type="entry name" value="ABC_transp_ATP-bind"/>
</dbReference>
<dbReference type="Proteomes" id="UP000320443">
    <property type="component" value="Unassembled WGS sequence"/>
</dbReference>
<dbReference type="InterPro" id="IPR003439">
    <property type="entry name" value="ABC_transporter-like_ATP-bd"/>
</dbReference>
<keyword evidence="4 6" id="KW-0067">ATP-binding</keyword>
<evidence type="ECO:0000256" key="1">
    <source>
        <dbReference type="ARBA" id="ARBA00005417"/>
    </source>
</evidence>
<dbReference type="GO" id="GO:0016887">
    <property type="term" value="F:ATP hydrolysis activity"/>
    <property type="evidence" value="ECO:0007669"/>
    <property type="project" value="InterPro"/>
</dbReference>
<dbReference type="CDD" id="cd03257">
    <property type="entry name" value="ABC_NikE_OppD_transporters"/>
    <property type="match status" value="2"/>
</dbReference>
<keyword evidence="2" id="KW-0813">Transport</keyword>